<keyword evidence="1 2" id="KW-0808">Transferase</keyword>
<comment type="caution">
    <text evidence="2">The sequence shown here is derived from an EMBL/GenBank/DDBJ whole genome shotgun (WGS) entry which is preliminary data.</text>
</comment>
<gene>
    <name evidence="2" type="ORF">GHT07_20205</name>
</gene>
<dbReference type="GO" id="GO:0008410">
    <property type="term" value="F:CoA-transferase activity"/>
    <property type="evidence" value="ECO:0007669"/>
    <property type="project" value="TreeGrafter"/>
</dbReference>
<protein>
    <submittedName>
        <fullName evidence="2">CoA transferase</fullName>
    </submittedName>
</protein>
<reference evidence="2 3" key="1">
    <citation type="submission" date="2019-11" db="EMBL/GenBank/DDBJ databases">
        <title>Caenimonas koreensis gen. nov., sp. nov., isolated from activated sludge.</title>
        <authorList>
            <person name="Seung H.R."/>
        </authorList>
    </citation>
    <scope>NUCLEOTIDE SEQUENCE [LARGE SCALE GENOMIC DNA]</scope>
    <source>
        <strain evidence="2 3">EMB320</strain>
    </source>
</reference>
<dbReference type="SUPFAM" id="SSF89796">
    <property type="entry name" value="CoA-transferase family III (CaiB/BaiF)"/>
    <property type="match status" value="1"/>
</dbReference>
<evidence type="ECO:0000313" key="3">
    <source>
        <dbReference type="Proteomes" id="UP000487350"/>
    </source>
</evidence>
<dbReference type="RefSeq" id="WP_153586895.1">
    <property type="nucleotide sequence ID" value="NZ_WJBU01000027.1"/>
</dbReference>
<proteinExistence type="predicted"/>
<dbReference type="PANTHER" id="PTHR48207:SF3">
    <property type="entry name" value="SUCCINATE--HYDROXYMETHYLGLUTARATE COA-TRANSFERASE"/>
    <property type="match status" value="1"/>
</dbReference>
<organism evidence="2 3">
    <name type="scientific">Caenimonas koreensis DSM 17982</name>
    <dbReference type="NCBI Taxonomy" id="1121255"/>
    <lineage>
        <taxon>Bacteria</taxon>
        <taxon>Pseudomonadati</taxon>
        <taxon>Pseudomonadota</taxon>
        <taxon>Betaproteobacteria</taxon>
        <taxon>Burkholderiales</taxon>
        <taxon>Comamonadaceae</taxon>
        <taxon>Caenimonas</taxon>
    </lineage>
</organism>
<dbReference type="Pfam" id="PF02515">
    <property type="entry name" value="CoA_transf_3"/>
    <property type="match status" value="1"/>
</dbReference>
<dbReference type="AlphaFoldDB" id="A0A844B8Y3"/>
<dbReference type="InterPro" id="IPR003673">
    <property type="entry name" value="CoA-Trfase_fam_III"/>
</dbReference>
<dbReference type="EMBL" id="WJBU01000027">
    <property type="protein sequence ID" value="MRD49602.1"/>
    <property type="molecule type" value="Genomic_DNA"/>
</dbReference>
<dbReference type="OrthoDB" id="5294844at2"/>
<dbReference type="InterPro" id="IPR044855">
    <property type="entry name" value="CoA-Trfase_III_dom3_sf"/>
</dbReference>
<dbReference type="Gene3D" id="3.40.50.10540">
    <property type="entry name" value="Crotonobetainyl-coa:carnitine coa-transferase, domain 1"/>
    <property type="match status" value="1"/>
</dbReference>
<dbReference type="InterPro" id="IPR023606">
    <property type="entry name" value="CoA-Trfase_III_dom_1_sf"/>
</dbReference>
<keyword evidence="3" id="KW-1185">Reference proteome</keyword>
<sequence length="387" mass="40785">MNTSHLPLSGMVVIEFGHSVAAPFAGQILGDLGAEVIKVEKPEGDDARKWGPPFVDGAAAMFQSLNRNKQSIVCGLRDPADQERLLSLIDCRADVVLQNLRPGQADAVGFGARALLARKPSLVYCNLGAFGATGPLKNHPGYDPLMQAFSGIMSAVGEEGWPSVRVGPSIVDMGTGMWAVIGIVSALLRRKESGVGGMVDVSLFETAASWMTMLAAQYLAAGEVPRKCGSGQVGIVPYRAYCTADGELVVAAGNNKLFAALSQVLGHPQWITDERFVSNPDRVRNAPALYEMIEAAMARRTNSEWTVLLDAAGVPCAPVQNVKQMLEHPQMQALGLAQSVPGATIQMVGLPISFDGLRPQTRSAAPALGAHTDVLLSAAAGSSVETQ</sequence>
<dbReference type="InterPro" id="IPR050483">
    <property type="entry name" value="CoA-transferase_III_domain"/>
</dbReference>
<dbReference type="Gene3D" id="3.30.1540.10">
    <property type="entry name" value="formyl-coa transferase, domain 3"/>
    <property type="match status" value="1"/>
</dbReference>
<dbReference type="PANTHER" id="PTHR48207">
    <property type="entry name" value="SUCCINATE--HYDROXYMETHYLGLUTARATE COA-TRANSFERASE"/>
    <property type="match status" value="1"/>
</dbReference>
<accession>A0A844B8Y3</accession>
<dbReference type="Proteomes" id="UP000487350">
    <property type="component" value="Unassembled WGS sequence"/>
</dbReference>
<evidence type="ECO:0000256" key="1">
    <source>
        <dbReference type="ARBA" id="ARBA00022679"/>
    </source>
</evidence>
<evidence type="ECO:0000313" key="2">
    <source>
        <dbReference type="EMBL" id="MRD49602.1"/>
    </source>
</evidence>
<name>A0A844B8Y3_9BURK</name>